<dbReference type="PANTHER" id="PTHR34235">
    <property type="entry name" value="SLR1203 PROTEIN-RELATED"/>
    <property type="match status" value="1"/>
</dbReference>
<proteinExistence type="predicted"/>
<dbReference type="Gene3D" id="1.20.1220.20">
    <property type="entry name" value="Uncharcterised protein PF01724"/>
    <property type="match status" value="1"/>
</dbReference>
<dbReference type="InterPro" id="IPR002636">
    <property type="entry name" value="DUF29"/>
</dbReference>
<dbReference type="PANTHER" id="PTHR34235:SF4">
    <property type="entry name" value="SLR0291 PROTEIN"/>
    <property type="match status" value="1"/>
</dbReference>
<evidence type="ECO:0000313" key="2">
    <source>
        <dbReference type="Proteomes" id="UP001576784"/>
    </source>
</evidence>
<dbReference type="Proteomes" id="UP001576784">
    <property type="component" value="Unassembled WGS sequence"/>
</dbReference>
<dbReference type="Pfam" id="PF01724">
    <property type="entry name" value="DUF29"/>
    <property type="match status" value="1"/>
</dbReference>
<name>A0ABV4XR47_9CYAN</name>
<gene>
    <name evidence="1" type="ORF">ACE1CI_13930</name>
</gene>
<keyword evidence="2" id="KW-1185">Reference proteome</keyword>
<sequence>MSIKPSEEETMNLPIINLYETDFYAWTQREVELLRQHQLDYLDIENLIEEIDSLGKQQQQELVNRLGVLLGHLLKWEYQPSKRSRSWVATIREQRRKIAKLLLKNPSLKPYLNEAIPEAYLDGVDLAVRETLMEYRTFPSEVTYTWQQIENPDFLPGFLSDSDEELLK</sequence>
<comment type="caution">
    <text evidence="1">The sequence shown here is derived from an EMBL/GenBank/DDBJ whole genome shotgun (WGS) entry which is preliminary data.</text>
</comment>
<organism evidence="1 2">
    <name type="scientific">Floridaenema flaviceps BLCC-F50</name>
    <dbReference type="NCBI Taxonomy" id="3153642"/>
    <lineage>
        <taxon>Bacteria</taxon>
        <taxon>Bacillati</taxon>
        <taxon>Cyanobacteriota</taxon>
        <taxon>Cyanophyceae</taxon>
        <taxon>Oscillatoriophycideae</taxon>
        <taxon>Aerosakkonematales</taxon>
        <taxon>Aerosakkonemataceae</taxon>
        <taxon>Floridanema</taxon>
        <taxon>Floridanema flaviceps</taxon>
    </lineage>
</organism>
<dbReference type="RefSeq" id="WP_413263657.1">
    <property type="nucleotide sequence ID" value="NZ_JBHFNR010000091.1"/>
</dbReference>
<dbReference type="EMBL" id="JBHFNR010000091">
    <property type="protein sequence ID" value="MFB2894005.1"/>
    <property type="molecule type" value="Genomic_DNA"/>
</dbReference>
<evidence type="ECO:0000313" key="1">
    <source>
        <dbReference type="EMBL" id="MFB2894005.1"/>
    </source>
</evidence>
<accession>A0ABV4XR47</accession>
<reference evidence="1 2" key="1">
    <citation type="submission" date="2024-09" db="EMBL/GenBank/DDBJ databases">
        <title>Floridaenema gen nov. (Aerosakkonemataceae, Aerosakkonematales ord. nov., Cyanobacteria) from benthic tropical and subtropical fresh waters, with the description of four new species.</title>
        <authorList>
            <person name="Moretto J.A."/>
            <person name="Berthold D.E."/>
            <person name="Lefler F.W."/>
            <person name="Huang I.-S."/>
            <person name="Laughinghouse H. IV."/>
        </authorList>
    </citation>
    <scope>NUCLEOTIDE SEQUENCE [LARGE SCALE GENOMIC DNA]</scope>
    <source>
        <strain evidence="1 2">BLCC-F50</strain>
    </source>
</reference>
<protein>
    <submittedName>
        <fullName evidence="1">DUF29 domain-containing protein</fullName>
    </submittedName>
</protein>